<sequence length="101" mass="11297">MVCFLGSRRQRVVGLFNVGVVNRWRKPGGGTRWSLISQHRRQLCGYAGGKVSRHLKLGDAIPFAFCCRHVRLSIRGLKDGSLRCGGDLFSSGRITTKYRFG</sequence>
<gene>
    <name evidence="1" type="ORF">F2Q69_00037389</name>
</gene>
<evidence type="ECO:0000313" key="2">
    <source>
        <dbReference type="Proteomes" id="UP000712600"/>
    </source>
</evidence>
<evidence type="ECO:0000313" key="1">
    <source>
        <dbReference type="EMBL" id="KAF3603917.1"/>
    </source>
</evidence>
<comment type="caution">
    <text evidence="1">The sequence shown here is derived from an EMBL/GenBank/DDBJ whole genome shotgun (WGS) entry which is preliminary data.</text>
</comment>
<organism evidence="1 2">
    <name type="scientific">Brassica cretica</name>
    <name type="common">Mustard</name>
    <dbReference type="NCBI Taxonomy" id="69181"/>
    <lineage>
        <taxon>Eukaryota</taxon>
        <taxon>Viridiplantae</taxon>
        <taxon>Streptophyta</taxon>
        <taxon>Embryophyta</taxon>
        <taxon>Tracheophyta</taxon>
        <taxon>Spermatophyta</taxon>
        <taxon>Magnoliopsida</taxon>
        <taxon>eudicotyledons</taxon>
        <taxon>Gunneridae</taxon>
        <taxon>Pentapetalae</taxon>
        <taxon>rosids</taxon>
        <taxon>malvids</taxon>
        <taxon>Brassicales</taxon>
        <taxon>Brassicaceae</taxon>
        <taxon>Brassiceae</taxon>
        <taxon>Brassica</taxon>
    </lineage>
</organism>
<reference evidence="1" key="1">
    <citation type="submission" date="2019-12" db="EMBL/GenBank/DDBJ databases">
        <title>Genome sequencing and annotation of Brassica cretica.</title>
        <authorList>
            <person name="Studholme D.J."/>
            <person name="Sarris P."/>
        </authorList>
    </citation>
    <scope>NUCLEOTIDE SEQUENCE</scope>
    <source>
        <strain evidence="1">PFS-109/04</strain>
        <tissue evidence="1">Leaf</tissue>
    </source>
</reference>
<dbReference type="AlphaFoldDB" id="A0A8S9SSI7"/>
<protein>
    <submittedName>
        <fullName evidence="1">Uncharacterized protein</fullName>
    </submittedName>
</protein>
<name>A0A8S9SSI7_BRACR</name>
<accession>A0A8S9SSI7</accession>
<proteinExistence type="predicted"/>
<dbReference type="EMBL" id="QGKX02000004">
    <property type="protein sequence ID" value="KAF3603917.1"/>
    <property type="molecule type" value="Genomic_DNA"/>
</dbReference>
<dbReference type="Proteomes" id="UP000712600">
    <property type="component" value="Unassembled WGS sequence"/>
</dbReference>